<sequence length="225" mass="26423">FNNPRSLQVSIVNLRLDYSSRILSSVFAKGIAVDLRLMLNDIVELQVSILMLLYCLISEFHSKNRIPQTIAANSRWLARTRWTEHILDRRDSTSSSTNPTYIENSQQDHGSEDKRCYDCTALDLPVLVARTPETDSQRDCFGKLQTKLDNWRQDEKKITALISWRFDDSIIQGQKGELLYFEILVERGLTREQVNQIFQGWHTCWGRHRQRLGQFQKYWNSLNRN</sequence>
<evidence type="ECO:0000313" key="2">
    <source>
        <dbReference type="EMBL" id="KAA6356352.1"/>
    </source>
</evidence>
<gene>
    <name evidence="2" type="ORF">EZS28_048121</name>
</gene>
<dbReference type="AlphaFoldDB" id="A0A5J4TEJ7"/>
<name>A0A5J4TEJ7_9EUKA</name>
<feature type="compositionally biased region" description="Polar residues" evidence="1">
    <location>
        <begin position="93"/>
        <end position="108"/>
    </location>
</feature>
<organism evidence="2 3">
    <name type="scientific">Streblomastix strix</name>
    <dbReference type="NCBI Taxonomy" id="222440"/>
    <lineage>
        <taxon>Eukaryota</taxon>
        <taxon>Metamonada</taxon>
        <taxon>Preaxostyla</taxon>
        <taxon>Oxymonadida</taxon>
        <taxon>Streblomastigidae</taxon>
        <taxon>Streblomastix</taxon>
    </lineage>
</organism>
<reference evidence="2 3" key="1">
    <citation type="submission" date="2019-03" db="EMBL/GenBank/DDBJ databases">
        <title>Single cell metagenomics reveals metabolic interactions within the superorganism composed of flagellate Streblomastix strix and complex community of Bacteroidetes bacteria on its surface.</title>
        <authorList>
            <person name="Treitli S.C."/>
            <person name="Kolisko M."/>
            <person name="Husnik F."/>
            <person name="Keeling P."/>
            <person name="Hampl V."/>
        </authorList>
    </citation>
    <scope>NUCLEOTIDE SEQUENCE [LARGE SCALE GENOMIC DNA]</scope>
    <source>
        <strain evidence="2">ST1C</strain>
    </source>
</reference>
<proteinExistence type="predicted"/>
<comment type="caution">
    <text evidence="2">The sequence shown here is derived from an EMBL/GenBank/DDBJ whole genome shotgun (WGS) entry which is preliminary data.</text>
</comment>
<feature type="non-terminal residue" evidence="2">
    <location>
        <position position="1"/>
    </location>
</feature>
<accession>A0A5J4TEJ7</accession>
<evidence type="ECO:0000256" key="1">
    <source>
        <dbReference type="SAM" id="MobiDB-lite"/>
    </source>
</evidence>
<feature type="region of interest" description="Disordered" evidence="1">
    <location>
        <begin position="89"/>
        <end position="111"/>
    </location>
</feature>
<protein>
    <submittedName>
        <fullName evidence="2">Uncharacterized protein</fullName>
    </submittedName>
</protein>
<evidence type="ECO:0000313" key="3">
    <source>
        <dbReference type="Proteomes" id="UP000324800"/>
    </source>
</evidence>
<dbReference type="Proteomes" id="UP000324800">
    <property type="component" value="Unassembled WGS sequence"/>
</dbReference>
<dbReference type="EMBL" id="SNRW01033128">
    <property type="protein sequence ID" value="KAA6356352.1"/>
    <property type="molecule type" value="Genomic_DNA"/>
</dbReference>